<accession>A0AAD7TM17</accession>
<evidence type="ECO:0000313" key="3">
    <source>
        <dbReference type="Proteomes" id="UP001215151"/>
    </source>
</evidence>
<sequence length="170" mass="18395">MLVSTIVVVWRSRPAAIARAQQRQHELRLKEAAAAAFNKDVESGTASAPLPVGILKKVLTQLSSDSSASDRSHETEGDHEEDEEPSTPELHTPRLPGSVSHSPSTVNVIISPSVPHLFQLAPDGAGGVEVRVTPPTPSQSMAALKGERRVRFETLAGMQGEHHESVWWFI</sequence>
<feature type="region of interest" description="Disordered" evidence="1">
    <location>
        <begin position="61"/>
        <end position="102"/>
    </location>
</feature>
<feature type="compositionally biased region" description="Acidic residues" evidence="1">
    <location>
        <begin position="77"/>
        <end position="86"/>
    </location>
</feature>
<comment type="caution">
    <text evidence="2">The sequence shown here is derived from an EMBL/GenBank/DDBJ whole genome shotgun (WGS) entry which is preliminary data.</text>
</comment>
<dbReference type="AlphaFoldDB" id="A0AAD7TM17"/>
<dbReference type="EMBL" id="JAPEVG010000416">
    <property type="protein sequence ID" value="KAJ8463116.1"/>
    <property type="molecule type" value="Genomic_DNA"/>
</dbReference>
<proteinExistence type="predicted"/>
<keyword evidence="3" id="KW-1185">Reference proteome</keyword>
<evidence type="ECO:0000313" key="2">
    <source>
        <dbReference type="EMBL" id="KAJ8463116.1"/>
    </source>
</evidence>
<dbReference type="Proteomes" id="UP001215151">
    <property type="component" value="Unassembled WGS sequence"/>
</dbReference>
<evidence type="ECO:0000256" key="1">
    <source>
        <dbReference type="SAM" id="MobiDB-lite"/>
    </source>
</evidence>
<gene>
    <name evidence="2" type="ORF">ONZ51_g10463</name>
</gene>
<protein>
    <submittedName>
        <fullName evidence="2">Uncharacterized protein</fullName>
    </submittedName>
</protein>
<name>A0AAD7TM17_9APHY</name>
<organism evidence="2 3">
    <name type="scientific">Trametes cubensis</name>
    <dbReference type="NCBI Taxonomy" id="1111947"/>
    <lineage>
        <taxon>Eukaryota</taxon>
        <taxon>Fungi</taxon>
        <taxon>Dikarya</taxon>
        <taxon>Basidiomycota</taxon>
        <taxon>Agaricomycotina</taxon>
        <taxon>Agaricomycetes</taxon>
        <taxon>Polyporales</taxon>
        <taxon>Polyporaceae</taxon>
        <taxon>Trametes</taxon>
    </lineage>
</organism>
<reference evidence="2" key="1">
    <citation type="submission" date="2022-11" db="EMBL/GenBank/DDBJ databases">
        <title>Genome Sequence of Cubamyces cubensis.</title>
        <authorList>
            <person name="Buettner E."/>
        </authorList>
    </citation>
    <scope>NUCLEOTIDE SEQUENCE</scope>
    <source>
        <strain evidence="2">MPL-01</strain>
    </source>
</reference>